<evidence type="ECO:0000313" key="1">
    <source>
        <dbReference type="EMBL" id="KAF2786054.1"/>
    </source>
</evidence>
<reference evidence="1" key="1">
    <citation type="journal article" date="2020" name="Stud. Mycol.">
        <title>101 Dothideomycetes genomes: a test case for predicting lifestyles and emergence of pathogens.</title>
        <authorList>
            <person name="Haridas S."/>
            <person name="Albert R."/>
            <person name="Binder M."/>
            <person name="Bloem J."/>
            <person name="Labutti K."/>
            <person name="Salamov A."/>
            <person name="Andreopoulos B."/>
            <person name="Baker S."/>
            <person name="Barry K."/>
            <person name="Bills G."/>
            <person name="Bluhm B."/>
            <person name="Cannon C."/>
            <person name="Castanera R."/>
            <person name="Culley D."/>
            <person name="Daum C."/>
            <person name="Ezra D."/>
            <person name="Gonzalez J."/>
            <person name="Henrissat B."/>
            <person name="Kuo A."/>
            <person name="Liang C."/>
            <person name="Lipzen A."/>
            <person name="Lutzoni F."/>
            <person name="Magnuson J."/>
            <person name="Mondo S."/>
            <person name="Nolan M."/>
            <person name="Ohm R."/>
            <person name="Pangilinan J."/>
            <person name="Park H.-J."/>
            <person name="Ramirez L."/>
            <person name="Alfaro M."/>
            <person name="Sun H."/>
            <person name="Tritt A."/>
            <person name="Yoshinaga Y."/>
            <person name="Zwiers L.-H."/>
            <person name="Turgeon B."/>
            <person name="Goodwin S."/>
            <person name="Spatafora J."/>
            <person name="Crous P."/>
            <person name="Grigoriev I."/>
        </authorList>
    </citation>
    <scope>NUCLEOTIDE SEQUENCE</scope>
    <source>
        <strain evidence="1">CBS 109.77</strain>
    </source>
</reference>
<dbReference type="Proteomes" id="UP000799757">
    <property type="component" value="Unassembled WGS sequence"/>
</dbReference>
<name>A0A6A6WQ60_9PLEO</name>
<dbReference type="AlphaFoldDB" id="A0A6A6WQ60"/>
<gene>
    <name evidence="1" type="ORF">K505DRAFT_344134</name>
</gene>
<keyword evidence="2" id="KW-1185">Reference proteome</keyword>
<evidence type="ECO:0000313" key="2">
    <source>
        <dbReference type="Proteomes" id="UP000799757"/>
    </source>
</evidence>
<accession>A0A6A6WQ60</accession>
<dbReference type="EMBL" id="MU002564">
    <property type="protein sequence ID" value="KAF2786054.1"/>
    <property type="molecule type" value="Genomic_DNA"/>
</dbReference>
<organism evidence="1 2">
    <name type="scientific">Melanomma pulvis-pyrius CBS 109.77</name>
    <dbReference type="NCBI Taxonomy" id="1314802"/>
    <lineage>
        <taxon>Eukaryota</taxon>
        <taxon>Fungi</taxon>
        <taxon>Dikarya</taxon>
        <taxon>Ascomycota</taxon>
        <taxon>Pezizomycotina</taxon>
        <taxon>Dothideomycetes</taxon>
        <taxon>Pleosporomycetidae</taxon>
        <taxon>Pleosporales</taxon>
        <taxon>Melanommataceae</taxon>
        <taxon>Melanomma</taxon>
    </lineage>
</organism>
<proteinExistence type="predicted"/>
<protein>
    <submittedName>
        <fullName evidence="1">Uncharacterized protein</fullName>
    </submittedName>
</protein>
<sequence>MALNIIVSQPQISLDSTCANRLPAFLIHTSIHTPISRQVFKYGTQKLFHPNGFITVPSQSPVVEYVLMATLDPFDTTDSNPPLLPPLHLRLGKPQHIFRNCRAAQDILKELSGKGCDEYPGCSYEIKVAEPNAELIVWWHGTKERKGKDGKWAVDWIEAIEAMT</sequence>